<reference evidence="2 3" key="1">
    <citation type="journal article" date="2013" name="Curr. Biol.">
        <title>The Genome of the Foraminiferan Reticulomyxa filosa.</title>
        <authorList>
            <person name="Glockner G."/>
            <person name="Hulsmann N."/>
            <person name="Schleicher M."/>
            <person name="Noegel A.A."/>
            <person name="Eichinger L."/>
            <person name="Gallinger C."/>
            <person name="Pawlowski J."/>
            <person name="Sierra R."/>
            <person name="Euteneuer U."/>
            <person name="Pillet L."/>
            <person name="Moustafa A."/>
            <person name="Platzer M."/>
            <person name="Groth M."/>
            <person name="Szafranski K."/>
            <person name="Schliwa M."/>
        </authorList>
    </citation>
    <scope>NUCLEOTIDE SEQUENCE [LARGE SCALE GENOMIC DNA]</scope>
</reference>
<feature type="compositionally biased region" description="Low complexity" evidence="1">
    <location>
        <begin position="235"/>
        <end position="255"/>
    </location>
</feature>
<organism evidence="2 3">
    <name type="scientific">Reticulomyxa filosa</name>
    <dbReference type="NCBI Taxonomy" id="46433"/>
    <lineage>
        <taxon>Eukaryota</taxon>
        <taxon>Sar</taxon>
        <taxon>Rhizaria</taxon>
        <taxon>Retaria</taxon>
        <taxon>Foraminifera</taxon>
        <taxon>Monothalamids</taxon>
        <taxon>Reticulomyxidae</taxon>
        <taxon>Reticulomyxa</taxon>
    </lineage>
</organism>
<feature type="region of interest" description="Disordered" evidence="1">
    <location>
        <begin position="235"/>
        <end position="271"/>
    </location>
</feature>
<dbReference type="AlphaFoldDB" id="X6LWC5"/>
<proteinExistence type="predicted"/>
<evidence type="ECO:0000256" key="1">
    <source>
        <dbReference type="SAM" id="MobiDB-lite"/>
    </source>
</evidence>
<gene>
    <name evidence="2" type="ORF">RFI_31969</name>
</gene>
<evidence type="ECO:0000313" key="2">
    <source>
        <dbReference type="EMBL" id="ETO05427.1"/>
    </source>
</evidence>
<name>X6LWC5_RETFI</name>
<comment type="caution">
    <text evidence="2">The sequence shown here is derived from an EMBL/GenBank/DDBJ whole genome shotgun (WGS) entry which is preliminary data.</text>
</comment>
<protein>
    <submittedName>
        <fullName evidence="2">Uncharacterized protein</fullName>
    </submittedName>
</protein>
<feature type="non-terminal residue" evidence="2">
    <location>
        <position position="271"/>
    </location>
</feature>
<dbReference type="Proteomes" id="UP000023152">
    <property type="component" value="Unassembled WGS sequence"/>
</dbReference>
<evidence type="ECO:0000313" key="3">
    <source>
        <dbReference type="Proteomes" id="UP000023152"/>
    </source>
</evidence>
<accession>X6LWC5</accession>
<dbReference type="EMBL" id="ASPP01028132">
    <property type="protein sequence ID" value="ETO05427.1"/>
    <property type="molecule type" value="Genomic_DNA"/>
</dbReference>
<sequence length="271" mass="30843">MGNMRTYSVISYSKFEKKHELLIFWNNLQIKIDMCFTRKRVQLLSFHCKMWGTHVYKLEPKTELLSVCDDLLSECIVDVDFANDSSHAVKEILKAKSVVIALHFFKGWFFFVTAHPHRFSELLQPNKSLTSSAYEALIVYCFFKLNKDGNSNHSNRNGNRRYNNNDNKKKHKYYDIIKEAYSVFDDIARCVTTKNKDIDNDMQHQINSKLTKSDYSSSHSFAISSSSAFSVSSASSASSASSSSSSSTSSASDFARVNTTHSSHSEPQQKE</sequence>
<keyword evidence="3" id="KW-1185">Reference proteome</keyword>